<sequence length="317" mass="35320">MRSIMTCYKEHAIRVSDSYCSGPGPSNGSFMSPSSSSSSSFPSMPVSVSSVYKSKPSSSTEQFLITITWRNNLLGQGFVVNVAEIDSKSPDVTTKPVSGDWQLRKRKGSKTFQYCDSKIEVSWDLTSARFSHGPEPDEGFYVLVLADSELVLLLGDMVDDPEVKRALTREPTGGVDFSLVCRNENFSGPGDVYSSRARFSCTGTYHKVVIRCIDGGSKEAGPSTSPALSVSVDEKKVFQVKRLRWNFRGNQTIFVDGVLVDMMWDVHDWFFNPTHGYAVFMFRTRSGLDSRLWLEESSEQKTTTEEEFSLLICACKN</sequence>
<protein>
    <submittedName>
        <fullName evidence="1">Uncharacterized protein</fullName>
    </submittedName>
</protein>
<dbReference type="EMBL" id="CM042889">
    <property type="protein sequence ID" value="KAI4318852.1"/>
    <property type="molecule type" value="Genomic_DNA"/>
</dbReference>
<reference evidence="2" key="1">
    <citation type="journal article" date="2023" name="Front. Plant Sci.">
        <title>Chromosomal-level genome assembly of Melastoma candidum provides insights into trichome evolution.</title>
        <authorList>
            <person name="Zhong Y."/>
            <person name="Wu W."/>
            <person name="Sun C."/>
            <person name="Zou P."/>
            <person name="Liu Y."/>
            <person name="Dai S."/>
            <person name="Zhou R."/>
        </authorList>
    </citation>
    <scope>NUCLEOTIDE SEQUENCE [LARGE SCALE GENOMIC DNA]</scope>
</reference>
<organism evidence="1 2">
    <name type="scientific">Melastoma candidum</name>
    <dbReference type="NCBI Taxonomy" id="119954"/>
    <lineage>
        <taxon>Eukaryota</taxon>
        <taxon>Viridiplantae</taxon>
        <taxon>Streptophyta</taxon>
        <taxon>Embryophyta</taxon>
        <taxon>Tracheophyta</taxon>
        <taxon>Spermatophyta</taxon>
        <taxon>Magnoliopsida</taxon>
        <taxon>eudicotyledons</taxon>
        <taxon>Gunneridae</taxon>
        <taxon>Pentapetalae</taxon>
        <taxon>rosids</taxon>
        <taxon>malvids</taxon>
        <taxon>Myrtales</taxon>
        <taxon>Melastomataceae</taxon>
        <taxon>Melastomatoideae</taxon>
        <taxon>Melastomateae</taxon>
        <taxon>Melastoma</taxon>
    </lineage>
</organism>
<keyword evidence="2" id="KW-1185">Reference proteome</keyword>
<proteinExistence type="predicted"/>
<accession>A0ACB9M3Y9</accession>
<name>A0ACB9M3Y9_9MYRT</name>
<evidence type="ECO:0000313" key="2">
    <source>
        <dbReference type="Proteomes" id="UP001057402"/>
    </source>
</evidence>
<evidence type="ECO:0000313" key="1">
    <source>
        <dbReference type="EMBL" id="KAI4318852.1"/>
    </source>
</evidence>
<dbReference type="Proteomes" id="UP001057402">
    <property type="component" value="Chromosome 10"/>
</dbReference>
<gene>
    <name evidence="1" type="ORF">MLD38_032512</name>
</gene>
<comment type="caution">
    <text evidence="1">The sequence shown here is derived from an EMBL/GenBank/DDBJ whole genome shotgun (WGS) entry which is preliminary data.</text>
</comment>